<name>A0A2T1C045_9CYAN</name>
<reference evidence="2 3" key="1">
    <citation type="submission" date="2018-02" db="EMBL/GenBank/DDBJ databases">
        <authorList>
            <person name="Cohen D.B."/>
            <person name="Kent A.D."/>
        </authorList>
    </citation>
    <scope>NUCLEOTIDE SEQUENCE [LARGE SCALE GENOMIC DNA]</scope>
    <source>
        <strain evidence="2 3">CCAP 1448/3</strain>
    </source>
</reference>
<dbReference type="Proteomes" id="UP000238762">
    <property type="component" value="Unassembled WGS sequence"/>
</dbReference>
<dbReference type="Pfam" id="PF05685">
    <property type="entry name" value="Uma2"/>
    <property type="match status" value="1"/>
</dbReference>
<dbReference type="Gene3D" id="3.90.1570.10">
    <property type="entry name" value="tt1808, chain A"/>
    <property type="match status" value="1"/>
</dbReference>
<dbReference type="PANTHER" id="PTHR36558">
    <property type="entry name" value="GLR1098 PROTEIN"/>
    <property type="match status" value="1"/>
</dbReference>
<reference evidence="2 3" key="2">
    <citation type="submission" date="2018-03" db="EMBL/GenBank/DDBJ databases">
        <title>The ancient ancestry and fast evolution of plastids.</title>
        <authorList>
            <person name="Moore K.R."/>
            <person name="Magnabosco C."/>
            <person name="Momper L."/>
            <person name="Gold D.A."/>
            <person name="Bosak T."/>
            <person name="Fournier G.P."/>
        </authorList>
    </citation>
    <scope>NUCLEOTIDE SEQUENCE [LARGE SCALE GENOMIC DNA]</scope>
    <source>
        <strain evidence="2 3">CCAP 1448/3</strain>
    </source>
</reference>
<dbReference type="RefSeq" id="WP_106290037.1">
    <property type="nucleotide sequence ID" value="NZ_CAWNTC010000134.1"/>
</dbReference>
<dbReference type="PANTHER" id="PTHR36558:SF1">
    <property type="entry name" value="RESTRICTION ENDONUCLEASE DOMAIN-CONTAINING PROTEIN-RELATED"/>
    <property type="match status" value="1"/>
</dbReference>
<feature type="domain" description="Putative restriction endonuclease" evidence="1">
    <location>
        <begin position="13"/>
        <end position="171"/>
    </location>
</feature>
<protein>
    <recommendedName>
        <fullName evidence="1">Putative restriction endonuclease domain-containing protein</fullName>
    </recommendedName>
</protein>
<sequence length="189" mass="21613">MVAVTKNFPRFTPEEYFIWEEQQNLRHEYIDGEVYAMTGGTVNHGRIAANFIAMLIPHLRGSSCGVQTSDVKIEIAESNDYVYPDISVSCDDRDRTAIKFISHPCLIVEVLSLSTEAYDRGDKFRLYRRSPSLEDYVLISASKIAIDIYRKNDSNRWEIVNYVAGDLIELASVNLTFPIEEIFEGIVFE</sequence>
<dbReference type="SUPFAM" id="SSF52980">
    <property type="entry name" value="Restriction endonuclease-like"/>
    <property type="match status" value="1"/>
</dbReference>
<evidence type="ECO:0000313" key="2">
    <source>
        <dbReference type="EMBL" id="PSB01493.1"/>
    </source>
</evidence>
<dbReference type="InterPro" id="IPR012296">
    <property type="entry name" value="Nuclease_put_TT1808"/>
</dbReference>
<dbReference type="InterPro" id="IPR011335">
    <property type="entry name" value="Restrct_endonuc-II-like"/>
</dbReference>
<dbReference type="CDD" id="cd06260">
    <property type="entry name" value="DUF820-like"/>
    <property type="match status" value="1"/>
</dbReference>
<dbReference type="OrthoDB" id="428347at2"/>
<evidence type="ECO:0000259" key="1">
    <source>
        <dbReference type="Pfam" id="PF05685"/>
    </source>
</evidence>
<dbReference type="EMBL" id="PVWJ01000104">
    <property type="protein sequence ID" value="PSB01493.1"/>
    <property type="molecule type" value="Genomic_DNA"/>
</dbReference>
<dbReference type="InterPro" id="IPR008538">
    <property type="entry name" value="Uma2"/>
</dbReference>
<accession>A0A2T1C045</accession>
<keyword evidence="3" id="KW-1185">Reference proteome</keyword>
<proteinExistence type="predicted"/>
<dbReference type="AlphaFoldDB" id="A0A2T1C045"/>
<comment type="caution">
    <text evidence="2">The sequence shown here is derived from an EMBL/GenBank/DDBJ whole genome shotgun (WGS) entry which is preliminary data.</text>
</comment>
<evidence type="ECO:0000313" key="3">
    <source>
        <dbReference type="Proteomes" id="UP000238762"/>
    </source>
</evidence>
<organism evidence="2 3">
    <name type="scientific">Merismopedia glauca CCAP 1448/3</name>
    <dbReference type="NCBI Taxonomy" id="1296344"/>
    <lineage>
        <taxon>Bacteria</taxon>
        <taxon>Bacillati</taxon>
        <taxon>Cyanobacteriota</taxon>
        <taxon>Cyanophyceae</taxon>
        <taxon>Synechococcales</taxon>
        <taxon>Merismopediaceae</taxon>
        <taxon>Merismopedia</taxon>
    </lineage>
</organism>
<gene>
    <name evidence="2" type="ORF">C7B64_18010</name>
</gene>